<feature type="signal peptide" evidence="1">
    <location>
        <begin position="1"/>
        <end position="23"/>
    </location>
</feature>
<reference evidence="2" key="1">
    <citation type="submission" date="2022-12" db="EMBL/GenBank/DDBJ databases">
        <title>Chromosome-level genome assembly of the bean flower thrips Megalurothrips usitatus.</title>
        <authorList>
            <person name="Ma L."/>
            <person name="Liu Q."/>
            <person name="Li H."/>
            <person name="Cai W."/>
        </authorList>
    </citation>
    <scope>NUCLEOTIDE SEQUENCE</scope>
    <source>
        <strain evidence="2">Cailab_2022a</strain>
    </source>
</reference>
<comment type="caution">
    <text evidence="2">The sequence shown here is derived from an EMBL/GenBank/DDBJ whole genome shotgun (WGS) entry which is preliminary data.</text>
</comment>
<dbReference type="AlphaFoldDB" id="A0AAV7X9Y6"/>
<evidence type="ECO:0000313" key="2">
    <source>
        <dbReference type="EMBL" id="KAJ1522469.1"/>
    </source>
</evidence>
<evidence type="ECO:0000256" key="1">
    <source>
        <dbReference type="SAM" id="SignalP"/>
    </source>
</evidence>
<evidence type="ECO:0000313" key="3">
    <source>
        <dbReference type="Proteomes" id="UP001075354"/>
    </source>
</evidence>
<name>A0AAV7X9Y6_9NEOP</name>
<keyword evidence="1" id="KW-0732">Signal</keyword>
<keyword evidence="3" id="KW-1185">Reference proteome</keyword>
<dbReference type="EMBL" id="JAPTSV010000011">
    <property type="protein sequence ID" value="KAJ1522469.1"/>
    <property type="molecule type" value="Genomic_DNA"/>
</dbReference>
<sequence>MQFSLSFFLFAFLAAMCMAVVNAVPASKGKLPTFAGAKSPRGAGAPATAPFPVKFANVALGNPNKVKKTGNGRLH</sequence>
<dbReference type="Proteomes" id="UP001075354">
    <property type="component" value="Chromosome 11"/>
</dbReference>
<protein>
    <submittedName>
        <fullName evidence="2">Uncharacterized protein</fullName>
    </submittedName>
</protein>
<organism evidence="2 3">
    <name type="scientific">Megalurothrips usitatus</name>
    <name type="common">bean blossom thrips</name>
    <dbReference type="NCBI Taxonomy" id="439358"/>
    <lineage>
        <taxon>Eukaryota</taxon>
        <taxon>Metazoa</taxon>
        <taxon>Ecdysozoa</taxon>
        <taxon>Arthropoda</taxon>
        <taxon>Hexapoda</taxon>
        <taxon>Insecta</taxon>
        <taxon>Pterygota</taxon>
        <taxon>Neoptera</taxon>
        <taxon>Paraneoptera</taxon>
        <taxon>Thysanoptera</taxon>
        <taxon>Terebrantia</taxon>
        <taxon>Thripoidea</taxon>
        <taxon>Thripidae</taxon>
        <taxon>Megalurothrips</taxon>
    </lineage>
</organism>
<gene>
    <name evidence="2" type="ORF">ONE63_001659</name>
</gene>
<feature type="chain" id="PRO_5043854760" evidence="1">
    <location>
        <begin position="24"/>
        <end position="75"/>
    </location>
</feature>
<accession>A0AAV7X9Y6</accession>
<proteinExistence type="predicted"/>